<proteinExistence type="predicted"/>
<name>A0A4Y7QE15_9AGAM</name>
<keyword evidence="2" id="KW-1185">Reference proteome</keyword>
<reference evidence="1 2" key="1">
    <citation type="submission" date="2018-06" db="EMBL/GenBank/DDBJ databases">
        <title>A transcriptomic atlas of mushroom development highlights an independent origin of complex multicellularity.</title>
        <authorList>
            <consortium name="DOE Joint Genome Institute"/>
            <person name="Krizsan K."/>
            <person name="Almasi E."/>
            <person name="Merenyi Z."/>
            <person name="Sahu N."/>
            <person name="Viragh M."/>
            <person name="Koszo T."/>
            <person name="Mondo S."/>
            <person name="Kiss B."/>
            <person name="Balint B."/>
            <person name="Kues U."/>
            <person name="Barry K."/>
            <person name="Hegedus J.C."/>
            <person name="Henrissat B."/>
            <person name="Johnson J."/>
            <person name="Lipzen A."/>
            <person name="Ohm R."/>
            <person name="Nagy I."/>
            <person name="Pangilinan J."/>
            <person name="Yan J."/>
            <person name="Xiong Y."/>
            <person name="Grigoriev I.V."/>
            <person name="Hibbett D.S."/>
            <person name="Nagy L.G."/>
        </authorList>
    </citation>
    <scope>NUCLEOTIDE SEQUENCE [LARGE SCALE GENOMIC DNA]</scope>
    <source>
        <strain evidence="1 2">SZMC22713</strain>
    </source>
</reference>
<dbReference type="Proteomes" id="UP000294933">
    <property type="component" value="Unassembled WGS sequence"/>
</dbReference>
<gene>
    <name evidence="1" type="ORF">BD410DRAFT_826433</name>
</gene>
<dbReference type="EMBL" id="ML170163">
    <property type="protein sequence ID" value="TDL25864.1"/>
    <property type="molecule type" value="Genomic_DNA"/>
</dbReference>
<protein>
    <submittedName>
        <fullName evidence="1">Uncharacterized protein</fullName>
    </submittedName>
</protein>
<evidence type="ECO:0000313" key="2">
    <source>
        <dbReference type="Proteomes" id="UP000294933"/>
    </source>
</evidence>
<evidence type="ECO:0000313" key="1">
    <source>
        <dbReference type="EMBL" id="TDL25864.1"/>
    </source>
</evidence>
<dbReference type="VEuPathDB" id="FungiDB:BD410DRAFT_826433"/>
<dbReference type="AlphaFoldDB" id="A0A4Y7QE15"/>
<organism evidence="1 2">
    <name type="scientific">Rickenella mellea</name>
    <dbReference type="NCBI Taxonomy" id="50990"/>
    <lineage>
        <taxon>Eukaryota</taxon>
        <taxon>Fungi</taxon>
        <taxon>Dikarya</taxon>
        <taxon>Basidiomycota</taxon>
        <taxon>Agaricomycotina</taxon>
        <taxon>Agaricomycetes</taxon>
        <taxon>Hymenochaetales</taxon>
        <taxon>Rickenellaceae</taxon>
        <taxon>Rickenella</taxon>
    </lineage>
</organism>
<accession>A0A4Y7QE15</accession>
<sequence length="185" mass="20552">MAMGCLVKEVGILDCLLREKVNDSLKPGMWLAIINLRCRSKGLHSVIIPDNPGKVQKNPAREKRADKTPEYVFTILQSLFVGFKSLQVDVLYRGTPRCSLAPRPAMMYARRVTIHYRVAVHTKFSSINSIGESKTLFLAANQAERTRNSPDEIMCPFDHVITGVSRSLGGSGTLRTRSVPSCVFS</sequence>